<keyword evidence="3" id="KW-1185">Reference proteome</keyword>
<name>A0A1M7C367_9HYPH</name>
<protein>
    <recommendedName>
        <fullName evidence="4">DUF3551 domain-containing protein</fullName>
    </recommendedName>
</protein>
<dbReference type="OrthoDB" id="7678501at2"/>
<accession>A0A1M7C367</accession>
<dbReference type="EMBL" id="FRBW01000001">
    <property type="protein sequence ID" value="SHL61603.1"/>
    <property type="molecule type" value="Genomic_DNA"/>
</dbReference>
<gene>
    <name evidence="2" type="ORF">SAMN05444272_1052</name>
</gene>
<keyword evidence="1" id="KW-0732">Signal</keyword>
<reference evidence="2 3" key="1">
    <citation type="submission" date="2016-11" db="EMBL/GenBank/DDBJ databases">
        <authorList>
            <person name="Jaros S."/>
            <person name="Januszkiewicz K."/>
            <person name="Wedrychowicz H."/>
        </authorList>
    </citation>
    <scope>NUCLEOTIDE SEQUENCE [LARGE SCALE GENOMIC DNA]</scope>
    <source>
        <strain evidence="2 3">DSM 22153</strain>
    </source>
</reference>
<proteinExistence type="predicted"/>
<evidence type="ECO:0000313" key="3">
    <source>
        <dbReference type="Proteomes" id="UP000186002"/>
    </source>
</evidence>
<feature type="signal peptide" evidence="1">
    <location>
        <begin position="1"/>
        <end position="32"/>
    </location>
</feature>
<evidence type="ECO:0000256" key="1">
    <source>
        <dbReference type="SAM" id="SignalP"/>
    </source>
</evidence>
<evidence type="ECO:0000313" key="2">
    <source>
        <dbReference type="EMBL" id="SHL61603.1"/>
    </source>
</evidence>
<dbReference type="Proteomes" id="UP000186002">
    <property type="component" value="Unassembled WGS sequence"/>
</dbReference>
<dbReference type="RefSeq" id="WP_139251011.1">
    <property type="nucleotide sequence ID" value="NZ_FRBW01000001.1"/>
</dbReference>
<organism evidence="2 3">
    <name type="scientific">Roseibium suaedae</name>
    <dbReference type="NCBI Taxonomy" id="735517"/>
    <lineage>
        <taxon>Bacteria</taxon>
        <taxon>Pseudomonadati</taxon>
        <taxon>Pseudomonadota</taxon>
        <taxon>Alphaproteobacteria</taxon>
        <taxon>Hyphomicrobiales</taxon>
        <taxon>Stappiaceae</taxon>
        <taxon>Roseibium</taxon>
    </lineage>
</organism>
<evidence type="ECO:0008006" key="4">
    <source>
        <dbReference type="Google" id="ProtNLM"/>
    </source>
</evidence>
<sequence>MTQTLKSLTRSAACAFTASAMLLGASTLSASAGPGMGNNLGECYNNWIGWCNDKTSGYPNECYTKSLKKCDQTHKARSSTIPPAQLEAMKSASLRKAKRVEAAIAPAGTATR</sequence>
<dbReference type="AlphaFoldDB" id="A0A1M7C367"/>
<dbReference type="STRING" id="735517.SAMN05444272_1052"/>
<feature type="chain" id="PRO_5013359841" description="DUF3551 domain-containing protein" evidence="1">
    <location>
        <begin position="33"/>
        <end position="112"/>
    </location>
</feature>